<keyword evidence="3" id="KW-1185">Reference proteome</keyword>
<organism evidence="2 3">
    <name type="scientific">Terrimonas rubra</name>
    <dbReference type="NCBI Taxonomy" id="1035890"/>
    <lineage>
        <taxon>Bacteria</taxon>
        <taxon>Pseudomonadati</taxon>
        <taxon>Bacteroidota</taxon>
        <taxon>Chitinophagia</taxon>
        <taxon>Chitinophagales</taxon>
        <taxon>Chitinophagaceae</taxon>
        <taxon>Terrimonas</taxon>
    </lineage>
</organism>
<sequence>MSKKIFNIQYILALVAALSFIGCAKDNGAPRRATENMDLGNKAMMQAYIATVNASRNAIYVDGALTSGAVIASGGVFPTASTAYAFALTSGLHTFQVRDTLRTATQVPLTFPVDVMPQKNYTVFLYDTISTPKQKVVETKINTTDDGMARIRIANFVYSKVDLPGIDIYSAVQKQNIATNVKITDVTEFIPYPANVVDTFTVRLTGTTTDLVNTGTGTNQFIRVILTPRAKRHYTFVFRGSYTSTASTAAQTRMFSSFINY</sequence>
<gene>
    <name evidence="2" type="ORF">ACFS6H_11500</name>
</gene>
<protein>
    <recommendedName>
        <fullName evidence="4">DUF4397 domain-containing protein</fullName>
    </recommendedName>
</protein>
<reference evidence="3" key="1">
    <citation type="journal article" date="2019" name="Int. J. Syst. Evol. Microbiol.">
        <title>The Global Catalogue of Microorganisms (GCM) 10K type strain sequencing project: providing services to taxonomists for standard genome sequencing and annotation.</title>
        <authorList>
            <consortium name="The Broad Institute Genomics Platform"/>
            <consortium name="The Broad Institute Genome Sequencing Center for Infectious Disease"/>
            <person name="Wu L."/>
            <person name="Ma J."/>
        </authorList>
    </citation>
    <scope>NUCLEOTIDE SEQUENCE [LARGE SCALE GENOMIC DNA]</scope>
    <source>
        <strain evidence="3">KCTC 23299</strain>
    </source>
</reference>
<keyword evidence="1" id="KW-0732">Signal</keyword>
<dbReference type="RefSeq" id="WP_386098496.1">
    <property type="nucleotide sequence ID" value="NZ_JBHUOZ010000003.1"/>
</dbReference>
<accession>A0ABW6A4U6</accession>
<name>A0ABW6A4U6_9BACT</name>
<evidence type="ECO:0008006" key="4">
    <source>
        <dbReference type="Google" id="ProtNLM"/>
    </source>
</evidence>
<evidence type="ECO:0000313" key="2">
    <source>
        <dbReference type="EMBL" id="MFD2920340.1"/>
    </source>
</evidence>
<dbReference type="EMBL" id="JBHUOZ010000003">
    <property type="protein sequence ID" value="MFD2920340.1"/>
    <property type="molecule type" value="Genomic_DNA"/>
</dbReference>
<comment type="caution">
    <text evidence="2">The sequence shown here is derived from an EMBL/GenBank/DDBJ whole genome shotgun (WGS) entry which is preliminary data.</text>
</comment>
<feature type="chain" id="PRO_5047227589" description="DUF4397 domain-containing protein" evidence="1">
    <location>
        <begin position="25"/>
        <end position="261"/>
    </location>
</feature>
<evidence type="ECO:0000256" key="1">
    <source>
        <dbReference type="SAM" id="SignalP"/>
    </source>
</evidence>
<evidence type="ECO:0000313" key="3">
    <source>
        <dbReference type="Proteomes" id="UP001597511"/>
    </source>
</evidence>
<dbReference type="PROSITE" id="PS51257">
    <property type="entry name" value="PROKAR_LIPOPROTEIN"/>
    <property type="match status" value="1"/>
</dbReference>
<dbReference type="Proteomes" id="UP001597511">
    <property type="component" value="Unassembled WGS sequence"/>
</dbReference>
<feature type="signal peptide" evidence="1">
    <location>
        <begin position="1"/>
        <end position="24"/>
    </location>
</feature>
<proteinExistence type="predicted"/>